<dbReference type="OrthoDB" id="1689076at2759"/>
<evidence type="ECO:0000259" key="3">
    <source>
        <dbReference type="Pfam" id="PF00954"/>
    </source>
</evidence>
<comment type="caution">
    <text evidence="4">The sequence shown here is derived from an EMBL/GenBank/DDBJ whole genome shotgun (WGS) entry which is preliminary data.</text>
</comment>
<evidence type="ECO:0000313" key="4">
    <source>
        <dbReference type="EMBL" id="GFY91773.1"/>
    </source>
</evidence>
<dbReference type="GO" id="GO:0048544">
    <property type="term" value="P:recognition of pollen"/>
    <property type="evidence" value="ECO:0007669"/>
    <property type="project" value="InterPro"/>
</dbReference>
<dbReference type="EMBL" id="BJWL01000008">
    <property type="protein sequence ID" value="GFY91773.1"/>
    <property type="molecule type" value="Genomic_DNA"/>
</dbReference>
<proteinExistence type="predicted"/>
<evidence type="ECO:0000256" key="1">
    <source>
        <dbReference type="ARBA" id="ARBA00022729"/>
    </source>
</evidence>
<feature type="domain" description="S-locus glycoprotein" evidence="3">
    <location>
        <begin position="2"/>
        <end position="52"/>
    </location>
</feature>
<dbReference type="PANTHER" id="PTHR32444">
    <property type="entry name" value="BULB-TYPE LECTIN DOMAIN-CONTAINING PROTEIN"/>
    <property type="match status" value="1"/>
</dbReference>
<dbReference type="Pfam" id="PF00954">
    <property type="entry name" value="S_locus_glycop"/>
    <property type="match status" value="1"/>
</dbReference>
<dbReference type="PANTHER" id="PTHR32444:SF198">
    <property type="entry name" value="BULB-TYPE LECTIN DOMAIN-CONTAINING PROTEIN"/>
    <property type="match status" value="1"/>
</dbReference>
<sequence length="110" mass="12479">MQKDWIEDREEWAVSWSSAETECDVYGKCGQYGSCNSKDSRVCSCLRGFEPEHVEEWNGGNFTSGSVRRTPLQCERNGSSGQENKKDGFVKLTTMKVPELAEWSVVEEDD</sequence>
<dbReference type="AlphaFoldDB" id="A0A7J0EZH2"/>
<gene>
    <name evidence="4" type="ORF">Acr_08g0001690</name>
</gene>
<keyword evidence="1" id="KW-0732">Signal</keyword>
<evidence type="ECO:0000256" key="2">
    <source>
        <dbReference type="ARBA" id="ARBA00023157"/>
    </source>
</evidence>
<reference evidence="4 5" key="1">
    <citation type="submission" date="2019-07" db="EMBL/GenBank/DDBJ databases">
        <title>De Novo Assembly of kiwifruit Actinidia rufa.</title>
        <authorList>
            <person name="Sugita-Konishi S."/>
            <person name="Sato K."/>
            <person name="Mori E."/>
            <person name="Abe Y."/>
            <person name="Kisaki G."/>
            <person name="Hamano K."/>
            <person name="Suezawa K."/>
            <person name="Otani M."/>
            <person name="Fukuda T."/>
            <person name="Manabe T."/>
            <person name="Gomi K."/>
            <person name="Tabuchi M."/>
            <person name="Akimitsu K."/>
            <person name="Kataoka I."/>
        </authorList>
    </citation>
    <scope>NUCLEOTIDE SEQUENCE [LARGE SCALE GENOMIC DNA]</scope>
    <source>
        <strain evidence="5">cv. Fuchu</strain>
    </source>
</reference>
<accession>A0A7J0EZH2</accession>
<organism evidence="4 5">
    <name type="scientific">Actinidia rufa</name>
    <dbReference type="NCBI Taxonomy" id="165716"/>
    <lineage>
        <taxon>Eukaryota</taxon>
        <taxon>Viridiplantae</taxon>
        <taxon>Streptophyta</taxon>
        <taxon>Embryophyta</taxon>
        <taxon>Tracheophyta</taxon>
        <taxon>Spermatophyta</taxon>
        <taxon>Magnoliopsida</taxon>
        <taxon>eudicotyledons</taxon>
        <taxon>Gunneridae</taxon>
        <taxon>Pentapetalae</taxon>
        <taxon>asterids</taxon>
        <taxon>Ericales</taxon>
        <taxon>Actinidiaceae</taxon>
        <taxon>Actinidia</taxon>
    </lineage>
</organism>
<dbReference type="InterPro" id="IPR000858">
    <property type="entry name" value="S_locus_glycoprot_dom"/>
</dbReference>
<dbReference type="Proteomes" id="UP000585474">
    <property type="component" value="Unassembled WGS sequence"/>
</dbReference>
<keyword evidence="5" id="KW-1185">Reference proteome</keyword>
<evidence type="ECO:0000313" key="5">
    <source>
        <dbReference type="Proteomes" id="UP000585474"/>
    </source>
</evidence>
<name>A0A7J0EZH2_9ERIC</name>
<keyword evidence="2" id="KW-1015">Disulfide bond</keyword>
<protein>
    <recommendedName>
        <fullName evidence="3">S-locus glycoprotein domain-containing protein</fullName>
    </recommendedName>
</protein>